<dbReference type="STRING" id="1307839.L21SP5_03088"/>
<reference evidence="2 3" key="1">
    <citation type="submission" date="2015-11" db="EMBL/GenBank/DDBJ databases">
        <title>Description and complete genome sequence of a novel strain predominating in hypersaline microbial mats and representing a new family of the Bacteriodetes phylum.</title>
        <authorList>
            <person name="Spring S."/>
            <person name="Bunk B."/>
            <person name="Sproer C."/>
            <person name="Klenk H.-P."/>
        </authorList>
    </citation>
    <scope>NUCLEOTIDE SEQUENCE [LARGE SCALE GENOMIC DNA]</scope>
    <source>
        <strain evidence="2 3">L21-Spi-D4</strain>
    </source>
</reference>
<dbReference type="Proteomes" id="UP000064893">
    <property type="component" value="Chromosome"/>
</dbReference>
<dbReference type="EMBL" id="CP013118">
    <property type="protein sequence ID" value="ALO16708.1"/>
    <property type="molecule type" value="Genomic_DNA"/>
</dbReference>
<evidence type="ECO:0000313" key="2">
    <source>
        <dbReference type="EMBL" id="ALO16708.1"/>
    </source>
</evidence>
<dbReference type="PANTHER" id="PTHR41339">
    <property type="entry name" value="LIPL48"/>
    <property type="match status" value="1"/>
</dbReference>
<protein>
    <recommendedName>
        <fullName evidence="4">T9SS C-terminal target domain-containing protein</fullName>
    </recommendedName>
</protein>
<dbReference type="AlphaFoldDB" id="A0A0S2I366"/>
<dbReference type="OrthoDB" id="1521716at2"/>
<proteinExistence type="predicted"/>
<dbReference type="PANTHER" id="PTHR41339:SF1">
    <property type="entry name" value="SECRETED PROTEIN"/>
    <property type="match status" value="1"/>
</dbReference>
<feature type="signal peptide" evidence="1">
    <location>
        <begin position="1"/>
        <end position="20"/>
    </location>
</feature>
<keyword evidence="3" id="KW-1185">Reference proteome</keyword>
<gene>
    <name evidence="2" type="ORF">L21SP5_03088</name>
</gene>
<dbReference type="PATRIC" id="fig|1307839.3.peg.3251"/>
<dbReference type="KEGG" id="blq:L21SP5_03088"/>
<evidence type="ECO:0000256" key="1">
    <source>
        <dbReference type="SAM" id="SignalP"/>
    </source>
</evidence>
<keyword evidence="1" id="KW-0732">Signal</keyword>
<dbReference type="SUPFAM" id="SSF51126">
    <property type="entry name" value="Pectin lyase-like"/>
    <property type="match status" value="1"/>
</dbReference>
<accession>A0A0S2I366</accession>
<organism evidence="2 3">
    <name type="scientific">Salinivirga cyanobacteriivorans</name>
    <dbReference type="NCBI Taxonomy" id="1307839"/>
    <lineage>
        <taxon>Bacteria</taxon>
        <taxon>Pseudomonadati</taxon>
        <taxon>Bacteroidota</taxon>
        <taxon>Bacteroidia</taxon>
        <taxon>Bacteroidales</taxon>
        <taxon>Salinivirgaceae</taxon>
        <taxon>Salinivirga</taxon>
    </lineage>
</organism>
<dbReference type="RefSeq" id="WP_057954060.1">
    <property type="nucleotide sequence ID" value="NZ_CP013118.1"/>
</dbReference>
<feature type="chain" id="PRO_5006599446" description="T9SS C-terminal target domain-containing protein" evidence="1">
    <location>
        <begin position="21"/>
        <end position="409"/>
    </location>
</feature>
<dbReference type="PROSITE" id="PS51257">
    <property type="entry name" value="PROKAR_LIPOPROTEIN"/>
    <property type="match status" value="1"/>
</dbReference>
<sequence precursor="true">MKNKLFILGLIMVAFGFVVTSCDDDDDDNNGDANTGNTVVTDNISENTTWTSENVYELAGRITVLDGATLTIEPGTIIKGQAGTDANATALLVARGGTLMAEGTASAPIIFTSVADEITPEDVEAGNFASPNLDPDINGLWGGVIVLGKARISAQNENDQDATEVQIEGIPTSDTNGLYGGSTDDDNSGVIRYVSIRHGGSNIGAGNEINGLTLGGVGSGTTVEYVEVVANQDDGIEWFGGTVDVSKVVVWNPGDDGLDTDQAWNGTCSDFIVVAPQGSLFELDGPEGSYINGNHTFNNGIAYAGDLGEELIDFDGSTNVDMSNIYFFGVATEDIVVESYADMAANGGSVTNFEYTLPDTVAVEAVFLDIPANQLTEVASVGAQTVGPATTGFSWTWAAQSGALSNLGL</sequence>
<name>A0A0S2I366_9BACT</name>
<evidence type="ECO:0000313" key="3">
    <source>
        <dbReference type="Proteomes" id="UP000064893"/>
    </source>
</evidence>
<evidence type="ECO:0008006" key="4">
    <source>
        <dbReference type="Google" id="ProtNLM"/>
    </source>
</evidence>
<dbReference type="InterPro" id="IPR011050">
    <property type="entry name" value="Pectin_lyase_fold/virulence"/>
</dbReference>